<keyword evidence="2" id="KW-1185">Reference proteome</keyword>
<dbReference type="EMBL" id="LDAU01000102">
    <property type="protein sequence ID" value="KRX06059.1"/>
    <property type="molecule type" value="Genomic_DNA"/>
</dbReference>
<reference evidence="1 2" key="1">
    <citation type="journal article" date="2015" name="Sci. Rep.">
        <title>Genome of the facultative scuticociliatosis pathogen Pseudocohnilembus persalinus provides insight into its virulence through horizontal gene transfer.</title>
        <authorList>
            <person name="Xiong J."/>
            <person name="Wang G."/>
            <person name="Cheng J."/>
            <person name="Tian M."/>
            <person name="Pan X."/>
            <person name="Warren A."/>
            <person name="Jiang C."/>
            <person name="Yuan D."/>
            <person name="Miao W."/>
        </authorList>
    </citation>
    <scope>NUCLEOTIDE SEQUENCE [LARGE SCALE GENOMIC DNA]</scope>
    <source>
        <strain evidence="1">36N120E</strain>
    </source>
</reference>
<accession>A0A0V0QUY1</accession>
<gene>
    <name evidence="1" type="ORF">PPERSA_01137</name>
</gene>
<name>A0A0V0QUY1_PSEPJ</name>
<dbReference type="AlphaFoldDB" id="A0A0V0QUY1"/>
<sequence>MNCHTQIQQNMLNWGPKYQILIHMIYQTIAKFQFMDQLMVLMLLLQIPLQQKMEWQKPQKIYEIQIIRPSFQSIIQLFIQYYNNIYQLLYIPIQNVSIQHI</sequence>
<protein>
    <submittedName>
        <fullName evidence="1">Uncharacterized protein</fullName>
    </submittedName>
</protein>
<dbReference type="InParanoid" id="A0A0V0QUY1"/>
<organism evidence="1 2">
    <name type="scientific">Pseudocohnilembus persalinus</name>
    <name type="common">Ciliate</name>
    <dbReference type="NCBI Taxonomy" id="266149"/>
    <lineage>
        <taxon>Eukaryota</taxon>
        <taxon>Sar</taxon>
        <taxon>Alveolata</taxon>
        <taxon>Ciliophora</taxon>
        <taxon>Intramacronucleata</taxon>
        <taxon>Oligohymenophorea</taxon>
        <taxon>Scuticociliatia</taxon>
        <taxon>Philasterida</taxon>
        <taxon>Pseudocohnilembidae</taxon>
        <taxon>Pseudocohnilembus</taxon>
    </lineage>
</organism>
<evidence type="ECO:0000313" key="1">
    <source>
        <dbReference type="EMBL" id="KRX06059.1"/>
    </source>
</evidence>
<evidence type="ECO:0000313" key="2">
    <source>
        <dbReference type="Proteomes" id="UP000054937"/>
    </source>
</evidence>
<proteinExistence type="predicted"/>
<comment type="caution">
    <text evidence="1">The sequence shown here is derived from an EMBL/GenBank/DDBJ whole genome shotgun (WGS) entry which is preliminary data.</text>
</comment>
<dbReference type="Proteomes" id="UP000054937">
    <property type="component" value="Unassembled WGS sequence"/>
</dbReference>